<dbReference type="SUPFAM" id="SSF52058">
    <property type="entry name" value="L domain-like"/>
    <property type="match status" value="1"/>
</dbReference>
<dbReference type="InterPro" id="IPR032675">
    <property type="entry name" value="LRR_dom_sf"/>
</dbReference>
<dbReference type="Gene3D" id="3.80.10.10">
    <property type="entry name" value="Ribonuclease Inhibitor"/>
    <property type="match status" value="2"/>
</dbReference>
<dbReference type="Pfam" id="PF23598">
    <property type="entry name" value="LRR_14"/>
    <property type="match status" value="1"/>
</dbReference>
<keyword evidence="2" id="KW-0677">Repeat</keyword>
<evidence type="ECO:0000256" key="2">
    <source>
        <dbReference type="ARBA" id="ARBA00022737"/>
    </source>
</evidence>
<sequence>MLRCLAREIVDERFHDPGTGAGLYGPAIAQDRKKGKRKRDHLETKEAGCEILPSTTFLSLGRANIGRQFAGALSNVWWLQWQGCPQDAISMHLEKNENLVILDLSWSKVTESWAGWNRIKMERLKVLNLTGCGDLLITPSFSCCPNLEILIFELCSRLVHLDPSINYLKCLVTLNLKFCSELSMLPAEMGGMNALEELLIDVTSIRELPASIGKLVQLQILSATNCLSLVRFPSSVCELKALSELALDNAKILELPESIGDLGHLRRLSLKDCRGLGKLPESIGKLGHSLEKLDISGTSVSSLPDSTKNLRRLKVLKLDSCFIREFPLYIGKLISLEEVHASWCRSLEGIFSSDIVRLYSLRELRLRGTRISSLPSEIQFLPRLQTLDLLHCDFLKELPTLPRNLTSLD</sequence>
<dbReference type="InterPro" id="IPR003591">
    <property type="entry name" value="Leu-rich_rpt_typical-subtyp"/>
</dbReference>
<dbReference type="EMBL" id="KK198759">
    <property type="protein sequence ID" value="KCW62789.1"/>
    <property type="molecule type" value="Genomic_DNA"/>
</dbReference>
<dbReference type="Gramene" id="KCW62789">
    <property type="protein sequence ID" value="KCW62789"/>
    <property type="gene ID" value="EUGRSUZ_G00372"/>
</dbReference>
<dbReference type="Pfam" id="PF12799">
    <property type="entry name" value="LRR_4"/>
    <property type="match status" value="1"/>
</dbReference>
<organism evidence="4">
    <name type="scientific">Eucalyptus grandis</name>
    <name type="common">Flooded gum</name>
    <dbReference type="NCBI Taxonomy" id="71139"/>
    <lineage>
        <taxon>Eukaryota</taxon>
        <taxon>Viridiplantae</taxon>
        <taxon>Streptophyta</taxon>
        <taxon>Embryophyta</taxon>
        <taxon>Tracheophyta</taxon>
        <taxon>Spermatophyta</taxon>
        <taxon>Magnoliopsida</taxon>
        <taxon>eudicotyledons</taxon>
        <taxon>Gunneridae</taxon>
        <taxon>Pentapetalae</taxon>
        <taxon>rosids</taxon>
        <taxon>malvids</taxon>
        <taxon>Myrtales</taxon>
        <taxon>Myrtaceae</taxon>
        <taxon>Myrtoideae</taxon>
        <taxon>Eucalypteae</taxon>
        <taxon>Eucalyptus</taxon>
    </lineage>
</organism>
<evidence type="ECO:0000259" key="3">
    <source>
        <dbReference type="Pfam" id="PF23598"/>
    </source>
</evidence>
<proteinExistence type="predicted"/>
<gene>
    <name evidence="4" type="ORF">EUGRSUZ_G00372</name>
</gene>
<feature type="domain" description="Disease resistance R13L4/SHOC-2-like LRR" evidence="3">
    <location>
        <begin position="258"/>
        <end position="341"/>
    </location>
</feature>
<dbReference type="PANTHER" id="PTHR45752">
    <property type="entry name" value="LEUCINE-RICH REPEAT-CONTAINING"/>
    <property type="match status" value="1"/>
</dbReference>
<accession>A0A059B9R4</accession>
<protein>
    <recommendedName>
        <fullName evidence="3">Disease resistance R13L4/SHOC-2-like LRR domain-containing protein</fullName>
    </recommendedName>
</protein>
<dbReference type="InterPro" id="IPR025875">
    <property type="entry name" value="Leu-rich_rpt_4"/>
</dbReference>
<dbReference type="InterPro" id="IPR050715">
    <property type="entry name" value="LRR-SigEffector_domain"/>
</dbReference>
<dbReference type="InParanoid" id="A0A059B9R4"/>
<reference evidence="4" key="1">
    <citation type="submission" date="2013-07" db="EMBL/GenBank/DDBJ databases">
        <title>The genome of Eucalyptus grandis.</title>
        <authorList>
            <person name="Schmutz J."/>
            <person name="Hayes R."/>
            <person name="Myburg A."/>
            <person name="Tuskan G."/>
            <person name="Grattapaglia D."/>
            <person name="Rokhsar D.S."/>
        </authorList>
    </citation>
    <scope>NUCLEOTIDE SEQUENCE</scope>
    <source>
        <tissue evidence="4">Leaf extractions</tissue>
    </source>
</reference>
<name>A0A059B9R4_EUCGR</name>
<feature type="non-terminal residue" evidence="4">
    <location>
        <position position="409"/>
    </location>
</feature>
<dbReference type="PANTHER" id="PTHR45752:SF195">
    <property type="entry name" value="LEUCINE-RICH REPEAT (LRR) FAMILY PROTEIN-RELATED"/>
    <property type="match status" value="1"/>
</dbReference>
<dbReference type="AlphaFoldDB" id="A0A059B9R4"/>
<keyword evidence="1" id="KW-0433">Leucine-rich repeat</keyword>
<dbReference type="InterPro" id="IPR055414">
    <property type="entry name" value="LRR_R13L4/SHOC2-like"/>
</dbReference>
<evidence type="ECO:0000313" key="4">
    <source>
        <dbReference type="EMBL" id="KCW62789.1"/>
    </source>
</evidence>
<dbReference type="SMART" id="SM00369">
    <property type="entry name" value="LRR_TYP"/>
    <property type="match status" value="4"/>
</dbReference>
<evidence type="ECO:0000256" key="1">
    <source>
        <dbReference type="ARBA" id="ARBA00022614"/>
    </source>
</evidence>